<dbReference type="Proteomes" id="UP001202328">
    <property type="component" value="Unassembled WGS sequence"/>
</dbReference>
<organism evidence="1 2">
    <name type="scientific">Papaver atlanticum</name>
    <dbReference type="NCBI Taxonomy" id="357466"/>
    <lineage>
        <taxon>Eukaryota</taxon>
        <taxon>Viridiplantae</taxon>
        <taxon>Streptophyta</taxon>
        <taxon>Embryophyta</taxon>
        <taxon>Tracheophyta</taxon>
        <taxon>Spermatophyta</taxon>
        <taxon>Magnoliopsida</taxon>
        <taxon>Ranunculales</taxon>
        <taxon>Papaveraceae</taxon>
        <taxon>Papaveroideae</taxon>
        <taxon>Papaver</taxon>
    </lineage>
</organism>
<gene>
    <name evidence="1" type="ORF">MKW98_004575</name>
</gene>
<keyword evidence="2" id="KW-1185">Reference proteome</keyword>
<sequence>MEDVMLGGNLVNSGASRRSMVKSASETSFCSPSFPDLVPYLAYIITSLSDLCISVFTPRRMKSKPKHILRAKGYLIYLQREYKKLKYGLAGGEKDLDEQIQQLHEKQLLRLVLGNGHGLQANIPQNRPVINQACDLLCQ</sequence>
<proteinExistence type="predicted"/>
<evidence type="ECO:0000313" key="1">
    <source>
        <dbReference type="EMBL" id="KAI3916134.1"/>
    </source>
</evidence>
<dbReference type="EMBL" id="JAJJMB010009125">
    <property type="protein sequence ID" value="KAI3916134.1"/>
    <property type="molecule type" value="Genomic_DNA"/>
</dbReference>
<reference evidence="1" key="1">
    <citation type="submission" date="2022-04" db="EMBL/GenBank/DDBJ databases">
        <title>A functionally conserved STORR gene fusion in Papaver species that diverged 16.8 million years ago.</title>
        <authorList>
            <person name="Catania T."/>
        </authorList>
    </citation>
    <scope>NUCLEOTIDE SEQUENCE</scope>
    <source>
        <strain evidence="1">S-188037</strain>
    </source>
</reference>
<comment type="caution">
    <text evidence="1">The sequence shown here is derived from an EMBL/GenBank/DDBJ whole genome shotgun (WGS) entry which is preliminary data.</text>
</comment>
<evidence type="ECO:0000313" key="2">
    <source>
        <dbReference type="Proteomes" id="UP001202328"/>
    </source>
</evidence>
<protein>
    <submittedName>
        <fullName evidence="1">Uncharacterized protein</fullName>
    </submittedName>
</protein>
<dbReference type="AlphaFoldDB" id="A0AAD4SQ34"/>
<name>A0AAD4SQ34_9MAGN</name>
<accession>A0AAD4SQ34</accession>